<comment type="caution">
    <text evidence="2">The sequence shown here is derived from an EMBL/GenBank/DDBJ whole genome shotgun (WGS) entry which is preliminary data.</text>
</comment>
<keyword evidence="3" id="KW-1185">Reference proteome</keyword>
<gene>
    <name evidence="2" type="ORF">Fot_14864</name>
</gene>
<accession>A0ABD1W7W5</accession>
<dbReference type="EMBL" id="JBFOLJ010000004">
    <property type="protein sequence ID" value="KAL2545631.1"/>
    <property type="molecule type" value="Genomic_DNA"/>
</dbReference>
<proteinExistence type="predicted"/>
<reference evidence="3" key="1">
    <citation type="submission" date="2024-07" db="EMBL/GenBank/DDBJ databases">
        <title>Two chromosome-level genome assemblies of Korean endemic species Abeliophyllum distichum and Forsythia ovata (Oleaceae).</title>
        <authorList>
            <person name="Jang H."/>
        </authorList>
    </citation>
    <scope>NUCLEOTIDE SEQUENCE [LARGE SCALE GENOMIC DNA]</scope>
</reference>
<dbReference type="Proteomes" id="UP001604277">
    <property type="component" value="Unassembled WGS sequence"/>
</dbReference>
<evidence type="ECO:0000313" key="2">
    <source>
        <dbReference type="EMBL" id="KAL2545631.1"/>
    </source>
</evidence>
<evidence type="ECO:0000256" key="1">
    <source>
        <dbReference type="SAM" id="MobiDB-lite"/>
    </source>
</evidence>
<dbReference type="AlphaFoldDB" id="A0ABD1W7W5"/>
<feature type="region of interest" description="Disordered" evidence="1">
    <location>
        <begin position="1"/>
        <end position="37"/>
    </location>
</feature>
<organism evidence="2 3">
    <name type="scientific">Forsythia ovata</name>
    <dbReference type="NCBI Taxonomy" id="205694"/>
    <lineage>
        <taxon>Eukaryota</taxon>
        <taxon>Viridiplantae</taxon>
        <taxon>Streptophyta</taxon>
        <taxon>Embryophyta</taxon>
        <taxon>Tracheophyta</taxon>
        <taxon>Spermatophyta</taxon>
        <taxon>Magnoliopsida</taxon>
        <taxon>eudicotyledons</taxon>
        <taxon>Gunneridae</taxon>
        <taxon>Pentapetalae</taxon>
        <taxon>asterids</taxon>
        <taxon>lamiids</taxon>
        <taxon>Lamiales</taxon>
        <taxon>Oleaceae</taxon>
        <taxon>Forsythieae</taxon>
        <taxon>Forsythia</taxon>
    </lineage>
</organism>
<protein>
    <submittedName>
        <fullName evidence="2">Uncharacterized protein</fullName>
    </submittedName>
</protein>
<name>A0ABD1W7W5_9LAMI</name>
<evidence type="ECO:0000313" key="3">
    <source>
        <dbReference type="Proteomes" id="UP001604277"/>
    </source>
</evidence>
<sequence>MNFNRAKKNPSSNAKVPSKLVQTKLPLKPKGPPPAKEVVITEPSLHSCKTTVAEVVEKSKRLKEEVIQQRKAVEKLELAKKNPEVEKLCSNVRQLMLDLKASRVSTAVNEETLLRQLEDKNEEINMLRAQQKSWDEGLALKDEKLGLFTNKVDAKSLSLAKMTSQVKALRKELLNYKESDEGK</sequence>